<feature type="region of interest" description="Disordered" evidence="1">
    <location>
        <begin position="109"/>
        <end position="129"/>
    </location>
</feature>
<evidence type="ECO:0000256" key="1">
    <source>
        <dbReference type="SAM" id="MobiDB-lite"/>
    </source>
</evidence>
<organism evidence="3">
    <name type="scientific">Ixodes ricinus</name>
    <name type="common">Common tick</name>
    <name type="synonym">Acarus ricinus</name>
    <dbReference type="NCBI Taxonomy" id="34613"/>
    <lineage>
        <taxon>Eukaryota</taxon>
        <taxon>Metazoa</taxon>
        <taxon>Ecdysozoa</taxon>
        <taxon>Arthropoda</taxon>
        <taxon>Chelicerata</taxon>
        <taxon>Arachnida</taxon>
        <taxon>Acari</taxon>
        <taxon>Parasitiformes</taxon>
        <taxon>Ixodida</taxon>
        <taxon>Ixodoidea</taxon>
        <taxon>Ixodidae</taxon>
        <taxon>Ixodinae</taxon>
        <taxon>Ixodes</taxon>
    </lineage>
</organism>
<keyword evidence="2" id="KW-0732">Signal</keyword>
<dbReference type="AlphaFoldDB" id="A0A6B0V228"/>
<reference evidence="3" key="1">
    <citation type="submission" date="2019-12" db="EMBL/GenBank/DDBJ databases">
        <title>An insight into the sialome of adult female Ixodes ricinus ticks feeding for 6 days.</title>
        <authorList>
            <person name="Perner J."/>
            <person name="Ribeiro J.M.C."/>
        </authorList>
    </citation>
    <scope>NUCLEOTIDE SEQUENCE</scope>
    <source>
        <strain evidence="3">Semi-engorged</strain>
        <tissue evidence="3">Salivary glands</tissue>
    </source>
</reference>
<feature type="chain" id="PRO_5025633977" evidence="2">
    <location>
        <begin position="25"/>
        <end position="212"/>
    </location>
</feature>
<feature type="compositionally biased region" description="Gly residues" evidence="1">
    <location>
        <begin position="109"/>
        <end position="126"/>
    </location>
</feature>
<accession>A0A6B0V228</accession>
<evidence type="ECO:0000313" key="3">
    <source>
        <dbReference type="EMBL" id="MXU96313.1"/>
    </source>
</evidence>
<sequence length="212" mass="21342">MKLTCSPASLLSLAVVGTGAGAGAAPKESGSAARDCSIESLRSHEGDARCVAATPLPGAPRTASPPLPTVSLSDSFLRLRFSFWRSHFVRRNPSFLVEGCGPLQGGGVTSGGGRGTGGGATPGGPFSGPALPAVTGVEVEKNGAGAADPAVGVSCSPGSGSSKVTGSGFSEPVWRAWANWRSSASTSRASHCWRNSACTCPTRAWLLSRTRA</sequence>
<dbReference type="EMBL" id="GIFC01014230">
    <property type="protein sequence ID" value="MXU96313.1"/>
    <property type="molecule type" value="Transcribed_RNA"/>
</dbReference>
<feature type="signal peptide" evidence="2">
    <location>
        <begin position="1"/>
        <end position="24"/>
    </location>
</feature>
<proteinExistence type="predicted"/>
<evidence type="ECO:0000256" key="2">
    <source>
        <dbReference type="SAM" id="SignalP"/>
    </source>
</evidence>
<protein>
    <submittedName>
        <fullName evidence="3">Putative secreted protein</fullName>
    </submittedName>
</protein>
<name>A0A6B0V228_IXORI</name>